<sequence length="204" mass="24469">MLYLSSGLPTFIKVNDVEININTDFKIWIEYETIMLDNDISSIEQIEKVLDLCLKDDIQLESLGELEELFNGLLWFYGCGKERKENKKDKDDKESNSNSSKMIYSYEHDWSYIYSAFRECYNINLFEENLHWWEFKSLFESLNDKCLFSKILSYRSMTISSKMSKEEKKFYREMKKIYALPDMRSEEEKESSFARAMMESMKIE</sequence>
<protein>
    <recommendedName>
        <fullName evidence="3">Bacteriophage Gp15 protein</fullName>
    </recommendedName>
</protein>
<organism evidence="1 2">
    <name type="scientific">Anaerococcus porci</name>
    <dbReference type="NCBI Taxonomy" id="2652269"/>
    <lineage>
        <taxon>Bacteria</taxon>
        <taxon>Bacillati</taxon>
        <taxon>Bacillota</taxon>
        <taxon>Tissierellia</taxon>
        <taxon>Tissierellales</taxon>
        <taxon>Peptoniphilaceae</taxon>
        <taxon>Anaerococcus</taxon>
    </lineage>
</organism>
<comment type="caution">
    <text evidence="1">The sequence shown here is derived from an EMBL/GenBank/DDBJ whole genome shotgun (WGS) entry which is preliminary data.</text>
</comment>
<reference evidence="1 2" key="1">
    <citation type="submission" date="2019-08" db="EMBL/GenBank/DDBJ databases">
        <title>In-depth cultivation of the pig gut microbiome towards novel bacterial diversity and tailored functional studies.</title>
        <authorList>
            <person name="Wylensek D."/>
            <person name="Hitch T.C.A."/>
            <person name="Clavel T."/>
        </authorList>
    </citation>
    <scope>NUCLEOTIDE SEQUENCE [LARGE SCALE GENOMIC DNA]</scope>
    <source>
        <strain evidence="1 2">WCA-380-WT-2B</strain>
    </source>
</reference>
<evidence type="ECO:0000313" key="1">
    <source>
        <dbReference type="EMBL" id="MSS77377.1"/>
    </source>
</evidence>
<dbReference type="AlphaFoldDB" id="A0A6N7VU81"/>
<evidence type="ECO:0008006" key="3">
    <source>
        <dbReference type="Google" id="ProtNLM"/>
    </source>
</evidence>
<dbReference type="EMBL" id="VULQ01000002">
    <property type="protein sequence ID" value="MSS77377.1"/>
    <property type="molecule type" value="Genomic_DNA"/>
</dbReference>
<accession>A0A6N7VU81</accession>
<dbReference type="Proteomes" id="UP000441925">
    <property type="component" value="Unassembled WGS sequence"/>
</dbReference>
<keyword evidence="2" id="KW-1185">Reference proteome</keyword>
<dbReference type="Pfam" id="PF06854">
    <property type="entry name" value="Phage_Gp15"/>
    <property type="match status" value="1"/>
</dbReference>
<name>A0A6N7VU81_9FIRM</name>
<gene>
    <name evidence="1" type="ORF">FYJ26_02925</name>
</gene>
<evidence type="ECO:0000313" key="2">
    <source>
        <dbReference type="Proteomes" id="UP000441925"/>
    </source>
</evidence>
<proteinExistence type="predicted"/>
<dbReference type="RefSeq" id="WP_154539442.1">
    <property type="nucleotide sequence ID" value="NZ_VULQ01000002.1"/>
</dbReference>
<dbReference type="InterPro" id="IPR009660">
    <property type="entry name" value="Phage_A500_Gp15"/>
</dbReference>